<reference evidence="1 2" key="1">
    <citation type="submission" date="2011-09" db="EMBL/GenBank/DDBJ databases">
        <authorList>
            <person name="Pope W.H."/>
            <person name="Pedulla M.L."/>
            <person name="Ford M.E."/>
            <person name="Peebles C.L."/>
            <person name="Hatfull G.H."/>
            <person name="Hendrix R.W."/>
        </authorList>
    </citation>
    <scope>NUCLEOTIDE SEQUENCE [LARGE SCALE GENOMIC DNA]</scope>
    <source>
        <strain evidence="1">G</strain>
    </source>
</reference>
<name>G3MB51_9CAUD</name>
<proteinExistence type="predicted"/>
<sequence>MNVEEKIDNIIEEQSCRMQVAWALAGFTGKIVYKKQIEESEILWGIGGYRSTNVKTARMPINIIFENKEITISLSRRGLGIRESDLKDCKNYFSKNNIKRTDSLHLLEFKVTNVDDLVHLFYLIDRSNFIKGFE</sequence>
<dbReference type="GeneID" id="18563879"/>
<accession>G3MB51</accession>
<evidence type="ECO:0000313" key="2">
    <source>
        <dbReference type="Proteomes" id="UP000009273"/>
    </source>
</evidence>
<dbReference type="EMBL" id="JN638751">
    <property type="protein sequence ID" value="AEO93914.1"/>
    <property type="molecule type" value="Genomic_DNA"/>
</dbReference>
<dbReference type="Proteomes" id="UP000009273">
    <property type="component" value="Segment"/>
</dbReference>
<protein>
    <submittedName>
        <fullName evidence="1">Gp671</fullName>
    </submittedName>
</protein>
<organism evidence="1 2">
    <name type="scientific">Bacillus phage G</name>
    <dbReference type="NCBI Taxonomy" id="2884420"/>
    <lineage>
        <taxon>Viruses</taxon>
        <taxon>Duplodnaviria</taxon>
        <taxon>Heunggongvirae</taxon>
        <taxon>Uroviricota</taxon>
        <taxon>Caudoviricetes</taxon>
        <taxon>Donellivirus</taxon>
        <taxon>Donellivirus gee</taxon>
    </lineage>
</organism>
<evidence type="ECO:0000313" key="1">
    <source>
        <dbReference type="EMBL" id="AEO93914.1"/>
    </source>
</evidence>
<dbReference type="KEGG" id="vg:18563879"/>
<dbReference type="RefSeq" id="YP_009015963.1">
    <property type="nucleotide sequence ID" value="NC_023719.1"/>
</dbReference>
<gene>
    <name evidence="1" type="primary">671</name>
    <name evidence="1" type="ORF">G_671</name>
</gene>
<keyword evidence="2" id="KW-1185">Reference proteome</keyword>